<dbReference type="InterPro" id="IPR008971">
    <property type="entry name" value="HSP40/DnaJ_pept-bd"/>
</dbReference>
<dbReference type="InterPro" id="IPR002939">
    <property type="entry name" value="DnaJ_C"/>
</dbReference>
<reference evidence="4" key="1">
    <citation type="submission" date="2021-03" db="EMBL/GenBank/DDBJ databases">
        <authorList>
            <person name="Bekaert M."/>
        </authorList>
    </citation>
    <scope>NUCLEOTIDE SEQUENCE</scope>
</reference>
<protein>
    <submittedName>
        <fullName evidence="4">DNAJB11</fullName>
    </submittedName>
</protein>
<dbReference type="CDD" id="cd06257">
    <property type="entry name" value="DnaJ"/>
    <property type="match status" value="1"/>
</dbReference>
<dbReference type="PANTHER" id="PTHR44298:SF1">
    <property type="entry name" value="DNAJ HOMOLOG SUBFAMILY B MEMBER 11"/>
    <property type="match status" value="1"/>
</dbReference>
<dbReference type="Proteomes" id="UP000683360">
    <property type="component" value="Unassembled WGS sequence"/>
</dbReference>
<proteinExistence type="predicted"/>
<evidence type="ECO:0000256" key="1">
    <source>
        <dbReference type="ARBA" id="ARBA00022729"/>
    </source>
</evidence>
<name>A0A8S3QDG3_MYTED</name>
<dbReference type="SUPFAM" id="SSF49493">
    <property type="entry name" value="HSP40/DnaJ peptide-binding domain"/>
    <property type="match status" value="2"/>
</dbReference>
<dbReference type="Pfam" id="PF01556">
    <property type="entry name" value="DnaJ_C"/>
    <property type="match status" value="1"/>
</dbReference>
<dbReference type="CDD" id="cd10747">
    <property type="entry name" value="DnaJ_C"/>
    <property type="match status" value="1"/>
</dbReference>
<dbReference type="FunFam" id="1.10.287.110:FF:000040">
    <property type="entry name" value="dnaJ homolog subfamily B member 11"/>
    <property type="match status" value="1"/>
</dbReference>
<dbReference type="PANTHER" id="PTHR44298">
    <property type="entry name" value="DNAJ HOMOLOG SUBFAMILY B MEMBER 11"/>
    <property type="match status" value="1"/>
</dbReference>
<dbReference type="GO" id="GO:0051787">
    <property type="term" value="F:misfolded protein binding"/>
    <property type="evidence" value="ECO:0007669"/>
    <property type="project" value="TreeGrafter"/>
</dbReference>
<gene>
    <name evidence="4" type="ORF">MEDL_8519</name>
</gene>
<dbReference type="GO" id="GO:0005783">
    <property type="term" value="C:endoplasmic reticulum"/>
    <property type="evidence" value="ECO:0007669"/>
    <property type="project" value="TreeGrafter"/>
</dbReference>
<organism evidence="4 5">
    <name type="scientific">Mytilus edulis</name>
    <name type="common">Blue mussel</name>
    <dbReference type="NCBI Taxonomy" id="6550"/>
    <lineage>
        <taxon>Eukaryota</taxon>
        <taxon>Metazoa</taxon>
        <taxon>Spiralia</taxon>
        <taxon>Lophotrochozoa</taxon>
        <taxon>Mollusca</taxon>
        <taxon>Bivalvia</taxon>
        <taxon>Autobranchia</taxon>
        <taxon>Pteriomorphia</taxon>
        <taxon>Mytilida</taxon>
        <taxon>Mytiloidea</taxon>
        <taxon>Mytilidae</taxon>
        <taxon>Mytilinae</taxon>
        <taxon>Mytilus</taxon>
    </lineage>
</organism>
<dbReference type="Gene3D" id="1.10.287.110">
    <property type="entry name" value="DnaJ domain"/>
    <property type="match status" value="1"/>
</dbReference>
<keyword evidence="5" id="KW-1185">Reference proteome</keyword>
<evidence type="ECO:0000313" key="5">
    <source>
        <dbReference type="Proteomes" id="UP000683360"/>
    </source>
</evidence>
<dbReference type="GO" id="GO:0006457">
    <property type="term" value="P:protein folding"/>
    <property type="evidence" value="ECO:0007669"/>
    <property type="project" value="InterPro"/>
</dbReference>
<dbReference type="EMBL" id="CAJPWZ010000459">
    <property type="protein sequence ID" value="CAG2193250.1"/>
    <property type="molecule type" value="Genomic_DNA"/>
</dbReference>
<dbReference type="InterPro" id="IPR036869">
    <property type="entry name" value="J_dom_sf"/>
</dbReference>
<feature type="domain" description="J" evidence="3">
    <location>
        <begin position="27"/>
        <end position="93"/>
    </location>
</feature>
<keyword evidence="1 2" id="KW-0732">Signal</keyword>
<comment type="caution">
    <text evidence="4">The sequence shown here is derived from an EMBL/GenBank/DDBJ whole genome shotgun (WGS) entry which is preliminary data.</text>
</comment>
<sequence>MAAFGVKQVLSLTILLILIVQTLGGRDFYKILGVSKSATTNQIKKAYRKMAKELHPDKRRDDDEEANEQFQDLGAAYEVLSDAEKRKIYDKHGEEGLKKGDMSGDPFSSFFGGFDFGFGFGGQEKDREIPKVIRSWSIQMTQQQVCDDCPNVKMVPEEKVLEVEIEPGMRDGQEYPFVAEGEPHIDGEPGDLRFKIKQIKHRQFERRGDDLFTNVTVSLSDALTGFEMEIKHLDNHMVNIKRDKITWPGARMRKSHEDA</sequence>
<evidence type="ECO:0000256" key="2">
    <source>
        <dbReference type="SAM" id="SignalP"/>
    </source>
</evidence>
<accession>A0A8S3QDG3</accession>
<dbReference type="InterPro" id="IPR001623">
    <property type="entry name" value="DnaJ_domain"/>
</dbReference>
<dbReference type="OrthoDB" id="550424at2759"/>
<dbReference type="PRINTS" id="PR00625">
    <property type="entry name" value="JDOMAIN"/>
</dbReference>
<evidence type="ECO:0000313" key="4">
    <source>
        <dbReference type="EMBL" id="CAG2193250.1"/>
    </source>
</evidence>
<dbReference type="GO" id="GO:0051082">
    <property type="term" value="F:unfolded protein binding"/>
    <property type="evidence" value="ECO:0007669"/>
    <property type="project" value="InterPro"/>
</dbReference>
<dbReference type="PROSITE" id="PS00636">
    <property type="entry name" value="DNAJ_1"/>
    <property type="match status" value="1"/>
</dbReference>
<dbReference type="InterPro" id="IPR051736">
    <property type="entry name" value="DnaJ-B11-like"/>
</dbReference>
<dbReference type="PROSITE" id="PS50076">
    <property type="entry name" value="DNAJ_2"/>
    <property type="match status" value="1"/>
</dbReference>
<feature type="signal peptide" evidence="2">
    <location>
        <begin position="1"/>
        <end position="24"/>
    </location>
</feature>
<evidence type="ECO:0000259" key="3">
    <source>
        <dbReference type="PROSITE" id="PS50076"/>
    </source>
</evidence>
<dbReference type="AlphaFoldDB" id="A0A8S3QDG3"/>
<dbReference type="Pfam" id="PF00226">
    <property type="entry name" value="DnaJ"/>
    <property type="match status" value="1"/>
</dbReference>
<dbReference type="SUPFAM" id="SSF46565">
    <property type="entry name" value="Chaperone J-domain"/>
    <property type="match status" value="1"/>
</dbReference>
<dbReference type="SMART" id="SM00271">
    <property type="entry name" value="DnaJ"/>
    <property type="match status" value="1"/>
</dbReference>
<feature type="chain" id="PRO_5035948584" evidence="2">
    <location>
        <begin position="25"/>
        <end position="259"/>
    </location>
</feature>
<dbReference type="Gene3D" id="2.60.260.20">
    <property type="entry name" value="Urease metallochaperone UreE, N-terminal domain"/>
    <property type="match status" value="2"/>
</dbReference>
<dbReference type="InterPro" id="IPR018253">
    <property type="entry name" value="DnaJ_domain_CS"/>
</dbReference>